<accession>A0A5C2RLI3</accession>
<proteinExistence type="predicted"/>
<dbReference type="AlphaFoldDB" id="A0A5C2RLI3"/>
<protein>
    <submittedName>
        <fullName evidence="2">Uncharacterized protein</fullName>
    </submittedName>
</protein>
<name>A0A5C2RLI3_9APHY</name>
<gene>
    <name evidence="2" type="ORF">L227DRAFT_618014</name>
</gene>
<evidence type="ECO:0000313" key="3">
    <source>
        <dbReference type="Proteomes" id="UP000313359"/>
    </source>
</evidence>
<feature type="region of interest" description="Disordered" evidence="1">
    <location>
        <begin position="89"/>
        <end position="112"/>
    </location>
</feature>
<evidence type="ECO:0000313" key="2">
    <source>
        <dbReference type="EMBL" id="RPD52184.1"/>
    </source>
</evidence>
<evidence type="ECO:0000256" key="1">
    <source>
        <dbReference type="SAM" id="MobiDB-lite"/>
    </source>
</evidence>
<dbReference type="Proteomes" id="UP000313359">
    <property type="component" value="Unassembled WGS sequence"/>
</dbReference>
<organism evidence="2 3">
    <name type="scientific">Lentinus tigrinus ALCF2SS1-6</name>
    <dbReference type="NCBI Taxonomy" id="1328759"/>
    <lineage>
        <taxon>Eukaryota</taxon>
        <taxon>Fungi</taxon>
        <taxon>Dikarya</taxon>
        <taxon>Basidiomycota</taxon>
        <taxon>Agaricomycotina</taxon>
        <taxon>Agaricomycetes</taxon>
        <taxon>Polyporales</taxon>
        <taxon>Polyporaceae</taxon>
        <taxon>Lentinus</taxon>
    </lineage>
</organism>
<keyword evidence="3" id="KW-1185">Reference proteome</keyword>
<dbReference type="EMBL" id="ML122398">
    <property type="protein sequence ID" value="RPD52184.1"/>
    <property type="molecule type" value="Genomic_DNA"/>
</dbReference>
<feature type="compositionally biased region" description="Basic and acidic residues" evidence="1">
    <location>
        <begin position="92"/>
        <end position="111"/>
    </location>
</feature>
<reference evidence="2" key="1">
    <citation type="journal article" date="2018" name="Genome Biol. Evol.">
        <title>Genomics and development of Lentinus tigrinus, a white-rot wood-decaying mushroom with dimorphic fruiting bodies.</title>
        <authorList>
            <person name="Wu B."/>
            <person name="Xu Z."/>
            <person name="Knudson A."/>
            <person name="Carlson A."/>
            <person name="Chen N."/>
            <person name="Kovaka S."/>
            <person name="LaButti K."/>
            <person name="Lipzen A."/>
            <person name="Pennachio C."/>
            <person name="Riley R."/>
            <person name="Schakwitz W."/>
            <person name="Umezawa K."/>
            <person name="Ohm R.A."/>
            <person name="Grigoriev I.V."/>
            <person name="Nagy L.G."/>
            <person name="Gibbons J."/>
            <person name="Hibbett D."/>
        </authorList>
    </citation>
    <scope>NUCLEOTIDE SEQUENCE [LARGE SCALE GENOMIC DNA]</scope>
    <source>
        <strain evidence="2">ALCF2SS1-6</strain>
    </source>
</reference>
<sequence>MTQRGLLDGIKDLEARKQKLLHFNAKGTVAAGGVIITKLRGNVEHEGRTWVTLAPTAHERHKVSEVANPVQEEDGQKIHGGLRLAIMKQQSRRCEHGKPRSDPGEQLDGRGRHIRRKLSLPYIALGGGAHAAEPIFPARGRYEPTHEHDQCRSYGVQQQRDFDKRSYSELLQRTCIQRQSSWTAPHARRRAGVEIDPAGRVLVADEQRTVLRIASVSKYGPGR</sequence>